<evidence type="ECO:0000256" key="9">
    <source>
        <dbReference type="PIRNR" id="PIRNR038172"/>
    </source>
</evidence>
<dbReference type="GO" id="GO:0008349">
    <property type="term" value="F:MAP kinase kinase kinase kinase activity"/>
    <property type="evidence" value="ECO:0007669"/>
    <property type="project" value="InterPro"/>
</dbReference>
<feature type="compositionally biased region" description="Acidic residues" evidence="13">
    <location>
        <begin position="339"/>
        <end position="350"/>
    </location>
</feature>
<evidence type="ECO:0000256" key="1">
    <source>
        <dbReference type="ARBA" id="ARBA00001946"/>
    </source>
</evidence>
<dbReference type="FunFam" id="3.30.200.20:FF:000040">
    <property type="entry name" value="Dual specificity mitogen-activated protein kinase kinase"/>
    <property type="match status" value="1"/>
</dbReference>
<keyword evidence="3 9" id="KW-0723">Serine/threonine-protein kinase</keyword>
<feature type="region of interest" description="Disordered" evidence="13">
    <location>
        <begin position="1"/>
        <end position="32"/>
    </location>
</feature>
<dbReference type="FunFam" id="1.10.510.10:FF:000031">
    <property type="entry name" value="Mitogen-activated protein kinase kinase kinase kinase"/>
    <property type="match status" value="1"/>
</dbReference>
<dbReference type="PANTHER" id="PTHR48012">
    <property type="entry name" value="STERILE20-LIKE KINASE, ISOFORM B-RELATED"/>
    <property type="match status" value="1"/>
</dbReference>
<protein>
    <recommendedName>
        <fullName evidence="9">Mitogen-activated protein kinase kinase kinase kinase</fullName>
        <ecNumber evidence="9">2.7.11.1</ecNumber>
    </recommendedName>
</protein>
<feature type="active site" description="Proton acceptor" evidence="10">
    <location>
        <position position="160"/>
    </location>
</feature>
<feature type="compositionally biased region" description="Low complexity" evidence="13">
    <location>
        <begin position="362"/>
        <end position="375"/>
    </location>
</feature>
<gene>
    <name evidence="17" type="primary">LOC116947779</name>
</gene>
<dbReference type="Proteomes" id="UP001318040">
    <property type="component" value="Chromosome 31"/>
</dbReference>
<feature type="compositionally biased region" description="Low complexity" evidence="13">
    <location>
        <begin position="448"/>
        <end position="466"/>
    </location>
</feature>
<organism evidence="16 17">
    <name type="scientific">Petromyzon marinus</name>
    <name type="common">Sea lamprey</name>
    <dbReference type="NCBI Taxonomy" id="7757"/>
    <lineage>
        <taxon>Eukaryota</taxon>
        <taxon>Metazoa</taxon>
        <taxon>Chordata</taxon>
        <taxon>Craniata</taxon>
        <taxon>Vertebrata</taxon>
        <taxon>Cyclostomata</taxon>
        <taxon>Hyperoartia</taxon>
        <taxon>Petromyzontiformes</taxon>
        <taxon>Petromyzontidae</taxon>
        <taxon>Petromyzon</taxon>
    </lineage>
</organism>
<dbReference type="PROSITE" id="PS50011">
    <property type="entry name" value="PROTEIN_KINASE_DOM"/>
    <property type="match status" value="1"/>
</dbReference>
<evidence type="ECO:0000313" key="17">
    <source>
        <dbReference type="RefSeq" id="XP_032819813.1"/>
    </source>
</evidence>
<accession>A0AAJ7TNH9</accession>
<dbReference type="InterPro" id="IPR001180">
    <property type="entry name" value="CNH_dom"/>
</dbReference>
<dbReference type="KEGG" id="pmrn:116947779"/>
<dbReference type="CDD" id="cd06613">
    <property type="entry name" value="STKc_MAP4K3_like"/>
    <property type="match status" value="1"/>
</dbReference>
<feature type="binding site" evidence="11 12">
    <location>
        <position position="69"/>
    </location>
    <ligand>
        <name>ATP</name>
        <dbReference type="ChEBI" id="CHEBI:30616"/>
    </ligand>
</feature>
<comment type="function">
    <text evidence="9">Serine/threonine kinase that plays a role in the response to environmental stress. Appears to act upstream of the JUN N-terminal pathway.</text>
</comment>
<comment type="catalytic activity">
    <reaction evidence="9">
        <text>L-seryl-[protein] + ATP = O-phospho-L-seryl-[protein] + ADP + H(+)</text>
        <dbReference type="Rhea" id="RHEA:17989"/>
        <dbReference type="Rhea" id="RHEA-COMP:9863"/>
        <dbReference type="Rhea" id="RHEA-COMP:11604"/>
        <dbReference type="ChEBI" id="CHEBI:15378"/>
        <dbReference type="ChEBI" id="CHEBI:29999"/>
        <dbReference type="ChEBI" id="CHEBI:30616"/>
        <dbReference type="ChEBI" id="CHEBI:83421"/>
        <dbReference type="ChEBI" id="CHEBI:456216"/>
        <dbReference type="EC" id="2.7.11.1"/>
    </reaction>
</comment>
<dbReference type="PROSITE" id="PS00107">
    <property type="entry name" value="PROTEIN_KINASE_ATP"/>
    <property type="match status" value="1"/>
</dbReference>
<dbReference type="GO" id="GO:1902531">
    <property type="term" value="P:regulation of intracellular signal transduction"/>
    <property type="evidence" value="ECO:0007669"/>
    <property type="project" value="UniProtKB-ARBA"/>
</dbReference>
<dbReference type="PIRSF" id="PIRSF038172">
    <property type="entry name" value="MAPKKKK"/>
    <property type="match status" value="1"/>
</dbReference>
<dbReference type="InterPro" id="IPR017441">
    <property type="entry name" value="Protein_kinase_ATP_BS"/>
</dbReference>
<dbReference type="Pfam" id="PF00069">
    <property type="entry name" value="Pkinase"/>
    <property type="match status" value="1"/>
</dbReference>
<feature type="compositionally biased region" description="Gly residues" evidence="13">
    <location>
        <begin position="484"/>
        <end position="499"/>
    </location>
</feature>
<feature type="domain" description="Protein kinase" evidence="14">
    <location>
        <begin position="40"/>
        <end position="297"/>
    </location>
</feature>
<keyword evidence="7 9" id="KW-0418">Kinase</keyword>
<comment type="similarity">
    <text evidence="2 9">Belongs to the protein kinase superfamily. STE Ser/Thr protein kinase family. STE20 subfamily.</text>
</comment>
<keyword evidence="4" id="KW-0597">Phosphoprotein</keyword>
<dbReference type="PROSITE" id="PS50219">
    <property type="entry name" value="CNH"/>
    <property type="match status" value="1"/>
</dbReference>
<evidence type="ECO:0000256" key="4">
    <source>
        <dbReference type="ARBA" id="ARBA00022553"/>
    </source>
</evidence>
<dbReference type="InterPro" id="IPR011009">
    <property type="entry name" value="Kinase-like_dom_sf"/>
</dbReference>
<dbReference type="Pfam" id="PF00780">
    <property type="entry name" value="CNH"/>
    <property type="match status" value="1"/>
</dbReference>
<comment type="cofactor">
    <cofactor evidence="1 9">
        <name>Mg(2+)</name>
        <dbReference type="ChEBI" id="CHEBI:18420"/>
    </cofactor>
</comment>
<dbReference type="InterPro" id="IPR050629">
    <property type="entry name" value="STE20/SPS1-PAK"/>
</dbReference>
<evidence type="ECO:0000256" key="13">
    <source>
        <dbReference type="SAM" id="MobiDB-lite"/>
    </source>
</evidence>
<evidence type="ECO:0000256" key="6">
    <source>
        <dbReference type="ARBA" id="ARBA00022741"/>
    </source>
</evidence>
<evidence type="ECO:0000313" key="16">
    <source>
        <dbReference type="Proteomes" id="UP001318040"/>
    </source>
</evidence>
<evidence type="ECO:0000256" key="3">
    <source>
        <dbReference type="ARBA" id="ARBA00022527"/>
    </source>
</evidence>
<evidence type="ECO:0000256" key="12">
    <source>
        <dbReference type="PROSITE-ProRule" id="PRU10141"/>
    </source>
</evidence>
<evidence type="ECO:0000259" key="15">
    <source>
        <dbReference type="PROSITE" id="PS50219"/>
    </source>
</evidence>
<evidence type="ECO:0000256" key="10">
    <source>
        <dbReference type="PIRSR" id="PIRSR038172-1"/>
    </source>
</evidence>
<dbReference type="EC" id="2.7.11.1" evidence="9"/>
<keyword evidence="6 9" id="KW-0547">Nucleotide-binding</keyword>
<feature type="region of interest" description="Disordered" evidence="13">
    <location>
        <begin position="315"/>
        <end position="540"/>
    </location>
</feature>
<sequence>MSERGPSEVQPKLESNRDAANQVDADQEPDSNSELLHRDLQLMQRIGAGTYGDVFKARRIHSGQVCAVKVVRIEPGEELGAMEQEIKVLRECENHNIVAFYGSFLRHDELWICMEFCGGGSLQDVYHVTGGLAERQIAFVCRETIKGLAYLHSKNKIHRDIKGANILLTESGDVKLADFGVSAQLTATLAKRKSFIGTPYWMAPEVAAVERKGGYGRQCDVWALGITAIELAETQPPLYHLHPMRVLFLMSKSGYQPPRLSDKAKWSSAFHSFIKATLTKSPGKRPSAEKLGTHAWFRQPLTRSLTVDLLESARRLQRPHGSPSPSRGWGGRGGGGSLDTEEDEEDEEDENPHADGLQTIRPATSAATPAPSDAAKQPYSTDTMVWLSEPRSPDPESNGTIKFSGRVSAEPTERGESGECGDSRPVPRRSSSLLRPAPMGPTAPVTASSSSSRSLPARLSGPRPLRSWPPLLGPRAPAWRSEVAGGGTPRQDVPGGGGRMGRRSEGSGVGDSSWWSNAEERGTGGSSSSPNTSKVLSNGLPPTPAVHMGACFSKVFNRCPLTVHHATSWVHRDTRDQHVLLACEEGIYTLNLNELHEATLERLHGRRSTWLYVCSDVLVSVSGKSAQLYSHCLPGLFARARRDRRVTAHISAHLGLLPRKFNLSTKVPNTKGCLRCRVVENVHTESRFLCVAHSGGVRVLQWYDPLHKFLLIKQVEVPLPSPLRVFEPLVSPDSDFPAACVGVARGEAPSSGRPFLLRSLDLGSSPAGMTDLAAEWHGSDEGGGGGGGGGAVEEDEGLILAQLGRDRLLVCAGGSAKLINLQGRLHRPRRGLTPEMEFDFKVESIVSLQDSVLAFWRHGMQGRSISTGEVTQEITDRSRIFRVLGTERLVVLESRDVSEPAGPGNLYILAGHENSY</sequence>
<dbReference type="AlphaFoldDB" id="A0AAJ7TNH9"/>
<evidence type="ECO:0000259" key="14">
    <source>
        <dbReference type="PROSITE" id="PS50011"/>
    </source>
</evidence>
<comment type="catalytic activity">
    <reaction evidence="9">
        <text>L-threonyl-[protein] + ATP = O-phospho-L-threonyl-[protein] + ADP + H(+)</text>
        <dbReference type="Rhea" id="RHEA:46608"/>
        <dbReference type="Rhea" id="RHEA-COMP:11060"/>
        <dbReference type="Rhea" id="RHEA-COMP:11605"/>
        <dbReference type="ChEBI" id="CHEBI:15378"/>
        <dbReference type="ChEBI" id="CHEBI:30013"/>
        <dbReference type="ChEBI" id="CHEBI:30616"/>
        <dbReference type="ChEBI" id="CHEBI:61977"/>
        <dbReference type="ChEBI" id="CHEBI:456216"/>
        <dbReference type="EC" id="2.7.11.1"/>
    </reaction>
</comment>
<feature type="compositionally biased region" description="Gly residues" evidence="13">
    <location>
        <begin position="328"/>
        <end position="337"/>
    </location>
</feature>
<dbReference type="PANTHER" id="PTHR48012:SF18">
    <property type="entry name" value="HAPPYHOUR, ISOFORM A"/>
    <property type="match status" value="1"/>
</dbReference>
<dbReference type="SMART" id="SM00036">
    <property type="entry name" value="CNH"/>
    <property type="match status" value="1"/>
</dbReference>
<keyword evidence="5 9" id="KW-0808">Transferase</keyword>
<feature type="compositionally biased region" description="Low complexity" evidence="13">
    <location>
        <begin position="428"/>
        <end position="437"/>
    </location>
</feature>
<evidence type="ECO:0000256" key="7">
    <source>
        <dbReference type="ARBA" id="ARBA00022777"/>
    </source>
</evidence>
<evidence type="ECO:0000256" key="8">
    <source>
        <dbReference type="ARBA" id="ARBA00022840"/>
    </source>
</evidence>
<dbReference type="GO" id="GO:0005737">
    <property type="term" value="C:cytoplasm"/>
    <property type="evidence" value="ECO:0007669"/>
    <property type="project" value="TreeGrafter"/>
</dbReference>
<keyword evidence="8 9" id="KW-0067">ATP-binding</keyword>
<reference evidence="17" key="1">
    <citation type="submission" date="2025-08" db="UniProtKB">
        <authorList>
            <consortium name="RefSeq"/>
        </authorList>
    </citation>
    <scope>IDENTIFICATION</scope>
    <source>
        <tissue evidence="17">Sperm</tissue>
    </source>
</reference>
<keyword evidence="16" id="KW-1185">Reference proteome</keyword>
<evidence type="ECO:0000256" key="5">
    <source>
        <dbReference type="ARBA" id="ARBA00022679"/>
    </source>
</evidence>
<name>A0AAJ7TNH9_PETMA</name>
<proteinExistence type="inferred from homology"/>
<dbReference type="RefSeq" id="XP_032819813.1">
    <property type="nucleotide sequence ID" value="XM_032963922.1"/>
</dbReference>
<feature type="domain" description="CNH" evidence="15">
    <location>
        <begin position="560"/>
        <end position="889"/>
    </location>
</feature>
<evidence type="ECO:0000256" key="11">
    <source>
        <dbReference type="PIRSR" id="PIRSR038172-2"/>
    </source>
</evidence>
<feature type="binding site" evidence="11">
    <location>
        <begin position="46"/>
        <end position="54"/>
    </location>
    <ligand>
        <name>ATP</name>
        <dbReference type="ChEBI" id="CHEBI:30616"/>
    </ligand>
</feature>
<dbReference type="InterPro" id="IPR021160">
    <property type="entry name" value="MAPKKKK"/>
</dbReference>
<dbReference type="GO" id="GO:0005524">
    <property type="term" value="F:ATP binding"/>
    <property type="evidence" value="ECO:0007669"/>
    <property type="project" value="UniProtKB-UniRule"/>
</dbReference>
<dbReference type="Gene3D" id="1.10.510.10">
    <property type="entry name" value="Transferase(Phosphotransferase) domain 1"/>
    <property type="match status" value="1"/>
</dbReference>
<dbReference type="SMART" id="SM00220">
    <property type="entry name" value="S_TKc"/>
    <property type="match status" value="1"/>
</dbReference>
<evidence type="ECO:0000256" key="2">
    <source>
        <dbReference type="ARBA" id="ARBA00008874"/>
    </source>
</evidence>
<dbReference type="InterPro" id="IPR000719">
    <property type="entry name" value="Prot_kinase_dom"/>
</dbReference>
<dbReference type="SUPFAM" id="SSF56112">
    <property type="entry name" value="Protein kinase-like (PK-like)"/>
    <property type="match status" value="1"/>
</dbReference>